<accession>A0A7Y9THQ5</accession>
<protein>
    <submittedName>
        <fullName evidence="2">Tetratricopeptide (TPR) repeat protein</fullName>
    </submittedName>
</protein>
<evidence type="ECO:0000313" key="3">
    <source>
        <dbReference type="Proteomes" id="UP000589520"/>
    </source>
</evidence>
<dbReference type="SUPFAM" id="SSF48452">
    <property type="entry name" value="TPR-like"/>
    <property type="match status" value="1"/>
</dbReference>
<dbReference type="RefSeq" id="WP_246301878.1">
    <property type="nucleotide sequence ID" value="NZ_JACCCW010000002.1"/>
</dbReference>
<keyword evidence="3" id="KW-1185">Reference proteome</keyword>
<evidence type="ECO:0000313" key="2">
    <source>
        <dbReference type="EMBL" id="NYF80140.1"/>
    </source>
</evidence>
<gene>
    <name evidence="2" type="ORF">HDF17_002460</name>
</gene>
<dbReference type="SUPFAM" id="SSF48439">
    <property type="entry name" value="Protein prenylyltransferase"/>
    <property type="match status" value="1"/>
</dbReference>
<dbReference type="Proteomes" id="UP000589520">
    <property type="component" value="Unassembled WGS sequence"/>
</dbReference>
<dbReference type="EMBL" id="JACCCW010000002">
    <property type="protein sequence ID" value="NYF80140.1"/>
    <property type="molecule type" value="Genomic_DNA"/>
</dbReference>
<dbReference type="AlphaFoldDB" id="A0A7Y9THQ5"/>
<reference evidence="2 3" key="1">
    <citation type="submission" date="2020-07" db="EMBL/GenBank/DDBJ databases">
        <title>Genomic Encyclopedia of Type Strains, Phase IV (KMG-V): Genome sequencing to study the core and pangenomes of soil and plant-associated prokaryotes.</title>
        <authorList>
            <person name="Whitman W."/>
        </authorList>
    </citation>
    <scope>NUCLEOTIDE SEQUENCE [LARGE SCALE GENOMIC DNA]</scope>
    <source>
        <strain evidence="2 3">X4EP2</strain>
    </source>
</reference>
<dbReference type="Pfam" id="PF13432">
    <property type="entry name" value="TPR_16"/>
    <property type="match status" value="2"/>
</dbReference>
<comment type="caution">
    <text evidence="2">The sequence shown here is derived from an EMBL/GenBank/DDBJ whole genome shotgun (WGS) entry which is preliminary data.</text>
</comment>
<name>A0A7Y9THQ5_9BACT</name>
<organism evidence="2 3">
    <name type="scientific">Granulicella arctica</name>
    <dbReference type="NCBI Taxonomy" id="940613"/>
    <lineage>
        <taxon>Bacteria</taxon>
        <taxon>Pseudomonadati</taxon>
        <taxon>Acidobacteriota</taxon>
        <taxon>Terriglobia</taxon>
        <taxon>Terriglobales</taxon>
        <taxon>Acidobacteriaceae</taxon>
        <taxon>Granulicella</taxon>
    </lineage>
</organism>
<feature type="region of interest" description="Disordered" evidence="1">
    <location>
        <begin position="417"/>
        <end position="441"/>
    </location>
</feature>
<dbReference type="InterPro" id="IPR011990">
    <property type="entry name" value="TPR-like_helical_dom_sf"/>
</dbReference>
<sequence>MSLETWTVFVRLIDHGLFRHEAEGLRSIFGGSCLLAAGIVLAAVSLTPAACAAPLLNQWGPDAAQHTDAINFEPDVREAHTLFYNLDYDRALTMFERVQRAHPQSAIAMDYVLMVLVFRELYHQDLLDTTYYAHDSFLSSKRTVSIPDGTRQRIESVTDAAIALCDQQIHNNPNDRNAWFARGYARGMHAAFITLADHSFLAAARQGLAARNDSEQVLKLDPGYQDAKMAIGIQQFAVASLPRLVRMMVGIAGVGGNKEKGLQLLREAGSGGMVTRVESRTALSLFLRHDGRYPEALAVQRGLAQEYPHDYLFRLEEANLTKDEGNGPGAIAAYKAVLADARKPGYFVDPRLQMAWFGLADTERGQNDVRDAAEHYLDASQQPNCSDWLRKRAQLNAGQMFDLLHDRGAAVRQYQYAASGGGDQSQADAARRYMKSPYTGK</sequence>
<evidence type="ECO:0000256" key="1">
    <source>
        <dbReference type="SAM" id="MobiDB-lite"/>
    </source>
</evidence>
<dbReference type="Gene3D" id="1.25.40.10">
    <property type="entry name" value="Tetratricopeptide repeat domain"/>
    <property type="match status" value="2"/>
</dbReference>
<proteinExistence type="predicted"/>